<name>A0A9X1YBQ4_9PROT</name>
<dbReference type="Proteomes" id="UP001139516">
    <property type="component" value="Unassembled WGS sequence"/>
</dbReference>
<reference evidence="1" key="1">
    <citation type="submission" date="2022-04" db="EMBL/GenBank/DDBJ databases">
        <title>Roseomonas acroporae sp. nov., isolated from coral Acropora digitifera.</title>
        <authorList>
            <person name="Sun H."/>
        </authorList>
    </citation>
    <scope>NUCLEOTIDE SEQUENCE</scope>
    <source>
        <strain evidence="1">NAR14</strain>
    </source>
</reference>
<dbReference type="RefSeq" id="WP_248668139.1">
    <property type="nucleotide sequence ID" value="NZ_JALPRX010000073.1"/>
</dbReference>
<dbReference type="AlphaFoldDB" id="A0A9X1YBQ4"/>
<protein>
    <submittedName>
        <fullName evidence="1">Uncharacterized protein</fullName>
    </submittedName>
</protein>
<keyword evidence="2" id="KW-1185">Reference proteome</keyword>
<accession>A0A9X1YBQ4</accession>
<proteinExistence type="predicted"/>
<comment type="caution">
    <text evidence="1">The sequence shown here is derived from an EMBL/GenBank/DDBJ whole genome shotgun (WGS) entry which is preliminary data.</text>
</comment>
<organism evidence="1 2">
    <name type="scientific">Roseomonas acroporae</name>
    <dbReference type="NCBI Taxonomy" id="2937791"/>
    <lineage>
        <taxon>Bacteria</taxon>
        <taxon>Pseudomonadati</taxon>
        <taxon>Pseudomonadota</taxon>
        <taxon>Alphaproteobacteria</taxon>
        <taxon>Acetobacterales</taxon>
        <taxon>Roseomonadaceae</taxon>
        <taxon>Roseomonas</taxon>
    </lineage>
</organism>
<gene>
    <name evidence="1" type="ORF">M0638_16710</name>
</gene>
<dbReference type="EMBL" id="JALPRX010000073">
    <property type="protein sequence ID" value="MCK8786020.1"/>
    <property type="molecule type" value="Genomic_DNA"/>
</dbReference>
<evidence type="ECO:0000313" key="2">
    <source>
        <dbReference type="Proteomes" id="UP001139516"/>
    </source>
</evidence>
<sequence>MSDWMESLRPSLDPDEQELSDARTFFDRTQLGFDAAAALSPGFRTAAENLRRYRSGVGGRRDYTSEEIAQFDPLMAQEDRNRSRMERGTFVGRTRANSQVTRLSKLNDGETLAFEDGYDAAYPTSNNEAAQSLPGRLERIADTAGSIITNPATYLAFGQNNVASRGQFSARRDGNRLLIRGTVSHGFGNTERGTDSEPFDFHAGQPGGGEAATLERAGEARPFDMAYRRQQDVEAEAEYNPDGTLTLRRATWGPVR</sequence>
<evidence type="ECO:0000313" key="1">
    <source>
        <dbReference type="EMBL" id="MCK8786020.1"/>
    </source>
</evidence>